<dbReference type="EMBL" id="CAKLBY020000113">
    <property type="protein sequence ID" value="CAK7927660.1"/>
    <property type="molecule type" value="Genomic_DNA"/>
</dbReference>
<name>A0AAV1U1K7_9STRA</name>
<organism evidence="5 6">
    <name type="scientific">Peronospora matthiolae</name>
    <dbReference type="NCBI Taxonomy" id="2874970"/>
    <lineage>
        <taxon>Eukaryota</taxon>
        <taxon>Sar</taxon>
        <taxon>Stramenopiles</taxon>
        <taxon>Oomycota</taxon>
        <taxon>Peronosporomycetes</taxon>
        <taxon>Peronosporales</taxon>
        <taxon>Peronosporaceae</taxon>
        <taxon>Peronospora</taxon>
    </lineage>
</organism>
<dbReference type="AlphaFoldDB" id="A0AAV1U1K7"/>
<proteinExistence type="predicted"/>
<evidence type="ECO:0000313" key="5">
    <source>
        <dbReference type="EMBL" id="CAK7927662.1"/>
    </source>
</evidence>
<evidence type="ECO:0000256" key="1">
    <source>
        <dbReference type="SAM" id="Coils"/>
    </source>
</evidence>
<evidence type="ECO:0000256" key="2">
    <source>
        <dbReference type="SAM" id="MobiDB-lite"/>
    </source>
</evidence>
<feature type="region of interest" description="Disordered" evidence="2">
    <location>
        <begin position="1"/>
        <end position="24"/>
    </location>
</feature>
<gene>
    <name evidence="3" type="ORF">PM001_LOCUS12808</name>
    <name evidence="4" type="ORF">PM001_LOCUS12810</name>
    <name evidence="5" type="ORF">PM001_LOCUS12812</name>
</gene>
<feature type="coiled-coil region" evidence="1">
    <location>
        <begin position="68"/>
        <end position="95"/>
    </location>
</feature>
<evidence type="ECO:0000313" key="4">
    <source>
        <dbReference type="EMBL" id="CAK7927660.1"/>
    </source>
</evidence>
<protein>
    <submittedName>
        <fullName evidence="5">Uncharacterized protein</fullName>
    </submittedName>
</protein>
<accession>A0AAV1U1K7</accession>
<reference evidence="5" key="1">
    <citation type="submission" date="2024-01" db="EMBL/GenBank/DDBJ databases">
        <authorList>
            <person name="Webb A."/>
        </authorList>
    </citation>
    <scope>NUCLEOTIDE SEQUENCE</scope>
    <source>
        <strain evidence="5">Pm1</strain>
    </source>
</reference>
<dbReference type="Proteomes" id="UP001162060">
    <property type="component" value="Unassembled WGS sequence"/>
</dbReference>
<dbReference type="EMBL" id="CAKLBY020000113">
    <property type="protein sequence ID" value="CAK7927662.1"/>
    <property type="molecule type" value="Genomic_DNA"/>
</dbReference>
<comment type="caution">
    <text evidence="5">The sequence shown here is derived from an EMBL/GenBank/DDBJ whole genome shotgun (WGS) entry which is preliminary data.</text>
</comment>
<sequence length="126" mass="14097">MHAALTQETARHQKVQSKKERHKAGYSQVQTNFCRLRNALAALVVERDQGLCDLAEPEVDRDRLRSFLADPDDQVDRLQTEISNLESERDLALRDRDALQVSIASFSTSVSVPLSFPSVAEASSRS</sequence>
<evidence type="ECO:0000313" key="6">
    <source>
        <dbReference type="Proteomes" id="UP001162060"/>
    </source>
</evidence>
<keyword evidence="1" id="KW-0175">Coiled coil</keyword>
<feature type="compositionally biased region" description="Basic residues" evidence="2">
    <location>
        <begin position="12"/>
        <end position="24"/>
    </location>
</feature>
<evidence type="ECO:0000313" key="3">
    <source>
        <dbReference type="EMBL" id="CAK7927658.1"/>
    </source>
</evidence>
<dbReference type="EMBL" id="CAKLBY020000113">
    <property type="protein sequence ID" value="CAK7927658.1"/>
    <property type="molecule type" value="Genomic_DNA"/>
</dbReference>